<organism evidence="5 6">
    <name type="scientific">Didymodactylos carnosus</name>
    <dbReference type="NCBI Taxonomy" id="1234261"/>
    <lineage>
        <taxon>Eukaryota</taxon>
        <taxon>Metazoa</taxon>
        <taxon>Spiralia</taxon>
        <taxon>Gnathifera</taxon>
        <taxon>Rotifera</taxon>
        <taxon>Eurotatoria</taxon>
        <taxon>Bdelloidea</taxon>
        <taxon>Philodinida</taxon>
        <taxon>Philodinidae</taxon>
        <taxon>Didymodactylos</taxon>
    </lineage>
</organism>
<accession>A0A8S2GP43</accession>
<proteinExistence type="inferred from homology"/>
<gene>
    <name evidence="4" type="ORF">OVA965_LOCUS1722</name>
    <name evidence="5" type="ORF">TMI583_LOCUS1722</name>
</gene>
<evidence type="ECO:0000313" key="5">
    <source>
        <dbReference type="EMBL" id="CAF3523943.1"/>
    </source>
</evidence>
<dbReference type="PRINTS" id="PR00368">
    <property type="entry name" value="FADPNR"/>
</dbReference>
<dbReference type="GO" id="GO:0097237">
    <property type="term" value="P:cellular response to toxic substance"/>
    <property type="evidence" value="ECO:0007669"/>
    <property type="project" value="UniProtKB-ARBA"/>
</dbReference>
<evidence type="ECO:0008006" key="7">
    <source>
        <dbReference type="Google" id="ProtNLM"/>
    </source>
</evidence>
<dbReference type="GO" id="GO:0016491">
    <property type="term" value="F:oxidoreductase activity"/>
    <property type="evidence" value="ECO:0007669"/>
    <property type="project" value="UniProtKB-KW"/>
</dbReference>
<dbReference type="PRINTS" id="PR00469">
    <property type="entry name" value="PNDRDTASEII"/>
</dbReference>
<dbReference type="InterPro" id="IPR050097">
    <property type="entry name" value="Ferredoxin-NADP_redctase_2"/>
</dbReference>
<dbReference type="Proteomes" id="UP000677228">
    <property type="component" value="Unassembled WGS sequence"/>
</dbReference>
<name>A0A8S2GP43_9BILA</name>
<comment type="similarity">
    <text evidence="1">Belongs to the class-II pyridine nucleotide-disulfide oxidoreductase family.</text>
</comment>
<dbReference type="PANTHER" id="PTHR48105">
    <property type="entry name" value="THIOREDOXIN REDUCTASE 1-RELATED-RELATED"/>
    <property type="match status" value="1"/>
</dbReference>
<dbReference type="AlphaFoldDB" id="A0A8S2GP43"/>
<evidence type="ECO:0000256" key="1">
    <source>
        <dbReference type="ARBA" id="ARBA00009333"/>
    </source>
</evidence>
<protein>
    <recommendedName>
        <fullName evidence="7">FAD/NAD(P)-binding domain-containing protein</fullName>
    </recommendedName>
</protein>
<dbReference type="EMBL" id="CAJNOK010000335">
    <property type="protein sequence ID" value="CAF0745971.1"/>
    <property type="molecule type" value="Genomic_DNA"/>
</dbReference>
<dbReference type="Pfam" id="PF13738">
    <property type="entry name" value="Pyr_redox_3"/>
    <property type="match status" value="1"/>
</dbReference>
<dbReference type="SUPFAM" id="SSF51905">
    <property type="entry name" value="FAD/NAD(P)-binding domain"/>
    <property type="match status" value="1"/>
</dbReference>
<evidence type="ECO:0000256" key="3">
    <source>
        <dbReference type="ARBA" id="ARBA00023002"/>
    </source>
</evidence>
<keyword evidence="2" id="KW-0285">Flavoprotein</keyword>
<evidence type="ECO:0000256" key="2">
    <source>
        <dbReference type="ARBA" id="ARBA00022630"/>
    </source>
</evidence>
<dbReference type="InterPro" id="IPR036188">
    <property type="entry name" value="FAD/NAD-bd_sf"/>
</dbReference>
<reference evidence="5" key="1">
    <citation type="submission" date="2021-02" db="EMBL/GenBank/DDBJ databases">
        <authorList>
            <person name="Nowell W R."/>
        </authorList>
    </citation>
    <scope>NUCLEOTIDE SEQUENCE</scope>
</reference>
<keyword evidence="3" id="KW-0560">Oxidoreductase</keyword>
<evidence type="ECO:0000313" key="4">
    <source>
        <dbReference type="EMBL" id="CAF0745971.1"/>
    </source>
</evidence>
<dbReference type="Gene3D" id="3.50.50.60">
    <property type="entry name" value="FAD/NAD(P)-binding domain"/>
    <property type="match status" value="1"/>
</dbReference>
<dbReference type="Pfam" id="PF13450">
    <property type="entry name" value="NAD_binding_8"/>
    <property type="match status" value="1"/>
</dbReference>
<sequence>MIAFATHSAYFDSLPICKQVVSLVNVYSLTIVKALTIIGAGPAGLYAGFYAALRQISAVVIEESPVAGGQPAQLFGQKHVTDFPAVISCTGAELANRLEQQLLQMPSSSLLKNTKISEISVFPHSFLIRTNQGTIQAKALLLATGAGISLPTLVEIDCTQAEDRLQYVMDNLENYRNQRVIVLGGGDSAVD</sequence>
<dbReference type="EMBL" id="CAJOBA010000335">
    <property type="protein sequence ID" value="CAF3523943.1"/>
    <property type="molecule type" value="Genomic_DNA"/>
</dbReference>
<comment type="caution">
    <text evidence="5">The sequence shown here is derived from an EMBL/GenBank/DDBJ whole genome shotgun (WGS) entry which is preliminary data.</text>
</comment>
<evidence type="ECO:0000313" key="6">
    <source>
        <dbReference type="Proteomes" id="UP000682733"/>
    </source>
</evidence>
<dbReference type="Proteomes" id="UP000682733">
    <property type="component" value="Unassembled WGS sequence"/>
</dbReference>